<keyword evidence="2" id="KW-1185">Reference proteome</keyword>
<dbReference type="NCBIfam" id="NF038310">
    <property type="entry name" value="lysogeny_AimR"/>
    <property type="match status" value="1"/>
</dbReference>
<dbReference type="Pfam" id="PF22871">
    <property type="entry name" value="AimR"/>
    <property type="match status" value="1"/>
</dbReference>
<name>A0ABT9VU25_9BACI</name>
<dbReference type="RefSeq" id="WP_307390139.1">
    <property type="nucleotide sequence ID" value="NZ_BAAADK010000021.1"/>
</dbReference>
<reference evidence="1 2" key="1">
    <citation type="submission" date="2023-07" db="EMBL/GenBank/DDBJ databases">
        <title>Genomic Encyclopedia of Type Strains, Phase IV (KMG-IV): sequencing the most valuable type-strain genomes for metagenomic binning, comparative biology and taxonomic classification.</title>
        <authorList>
            <person name="Goeker M."/>
        </authorList>
    </citation>
    <scope>NUCLEOTIDE SEQUENCE [LARGE SCALE GENOMIC DNA]</scope>
    <source>
        <strain evidence="1 2">DSM 12751</strain>
    </source>
</reference>
<dbReference type="Proteomes" id="UP001235840">
    <property type="component" value="Unassembled WGS sequence"/>
</dbReference>
<organism evidence="1 2">
    <name type="scientific">Caldalkalibacillus horti</name>
    <dbReference type="NCBI Taxonomy" id="77523"/>
    <lineage>
        <taxon>Bacteria</taxon>
        <taxon>Bacillati</taxon>
        <taxon>Bacillota</taxon>
        <taxon>Bacilli</taxon>
        <taxon>Bacillales</taxon>
        <taxon>Bacillaceae</taxon>
        <taxon>Caldalkalibacillus</taxon>
    </lineage>
</organism>
<evidence type="ECO:0000313" key="2">
    <source>
        <dbReference type="Proteomes" id="UP001235840"/>
    </source>
</evidence>
<dbReference type="EMBL" id="JAUSTY010000001">
    <property type="protein sequence ID" value="MDQ0164486.1"/>
    <property type="molecule type" value="Genomic_DNA"/>
</dbReference>
<protein>
    <submittedName>
        <fullName evidence="1">Transcriptional regulator with XRE-family HTH domain</fullName>
    </submittedName>
</protein>
<dbReference type="InterPro" id="IPR047705">
    <property type="entry name" value="AimR-like"/>
</dbReference>
<evidence type="ECO:0000313" key="1">
    <source>
        <dbReference type="EMBL" id="MDQ0164486.1"/>
    </source>
</evidence>
<comment type="caution">
    <text evidence="1">The sequence shown here is derived from an EMBL/GenBank/DDBJ whole genome shotgun (WGS) entry which is preliminary data.</text>
</comment>
<gene>
    <name evidence="1" type="ORF">J2S11_000385</name>
</gene>
<proteinExistence type="predicted"/>
<accession>A0ABT9VU25</accession>
<sequence length="410" mass="49059">MLQHHILQALNKKKGINQKRLAQVARTNESSISRFLHDFEELNFEGILRIVQFLFPSQEHDMLRLIIPKFRSRNARHALDYSIMHRLDQEAEHLITVLKSSTNPVDKEWATIYTLIHKRNLNSLPLLEQLKQIEIFHPREPDMKVLKMVLHAYICFDLHLYPFLSLHSFEVDEKLKQLKSTFMRQSLNVRYSLLMGYYSLNMNDITKARWYYSSILDQAFFKHMLPTVYFYLGQSYLYEDYEQAYYLMSYAAHAFAEAGREDLYHTSQLMLSFLQSYWRVDRDFPFELVSYAEELEYIYYLIQLDQKEQAKSFLTKLDIHHVPSHSKGFVYFYLGLLYGDKEFFYHSVEWFRLTGNYFYCQLPLRELRKMQENRVILRVLSTVRRERLCERNGFGLVTLSSKNPLGVSKG</sequence>